<protein>
    <recommendedName>
        <fullName evidence="2">CASTOR ACT domain-containing protein</fullName>
    </recommendedName>
</protein>
<dbReference type="OrthoDB" id="5615858at2"/>
<dbReference type="Proteomes" id="UP000655044">
    <property type="component" value="Unassembled WGS sequence"/>
</dbReference>
<dbReference type="AlphaFoldDB" id="A0A8J3WG37"/>
<dbReference type="Gene3D" id="3.30.2130.10">
    <property type="entry name" value="VC0802-like"/>
    <property type="match status" value="1"/>
</dbReference>
<evidence type="ECO:0000313" key="3">
    <source>
        <dbReference type="EMBL" id="GIH87392.1"/>
    </source>
</evidence>
<dbReference type="InterPro" id="IPR027795">
    <property type="entry name" value="CASTOR_ACT_dom"/>
</dbReference>
<comment type="caution">
    <text evidence="3">The sequence shown here is derived from an EMBL/GenBank/DDBJ whole genome shotgun (WGS) entry which is preliminary data.</text>
</comment>
<gene>
    <name evidence="3" type="ORF">Pro02_58000</name>
</gene>
<dbReference type="SUPFAM" id="SSF55021">
    <property type="entry name" value="ACT-like"/>
    <property type="match status" value="1"/>
</dbReference>
<sequence>MSLPTTQHLRVVSPAFVVEQLPHAASPGDDWVVLVRGPEGLTVVRAARPVDSGERWVGFYSGATAHGLDVPGMLAAIVKPLAEAAISVFVASTSHADLVLVPEQEEQQAVIVLKEAGHQVESGDDETREPFWSQHWSEPPQS</sequence>
<evidence type="ECO:0000256" key="1">
    <source>
        <dbReference type="SAM" id="MobiDB-lite"/>
    </source>
</evidence>
<keyword evidence="4" id="KW-1185">Reference proteome</keyword>
<feature type="region of interest" description="Disordered" evidence="1">
    <location>
        <begin position="119"/>
        <end position="142"/>
    </location>
</feature>
<evidence type="ECO:0000259" key="2">
    <source>
        <dbReference type="Pfam" id="PF13840"/>
    </source>
</evidence>
<dbReference type="EMBL" id="BOOI01000058">
    <property type="protein sequence ID" value="GIH87392.1"/>
    <property type="molecule type" value="Genomic_DNA"/>
</dbReference>
<name>A0A8J3WG37_PLARO</name>
<evidence type="ECO:0000313" key="4">
    <source>
        <dbReference type="Proteomes" id="UP000655044"/>
    </source>
</evidence>
<organism evidence="3 4">
    <name type="scientific">Planobispora rosea</name>
    <dbReference type="NCBI Taxonomy" id="35762"/>
    <lineage>
        <taxon>Bacteria</taxon>
        <taxon>Bacillati</taxon>
        <taxon>Actinomycetota</taxon>
        <taxon>Actinomycetes</taxon>
        <taxon>Streptosporangiales</taxon>
        <taxon>Streptosporangiaceae</taxon>
        <taxon>Planobispora</taxon>
    </lineage>
</organism>
<accession>A0A8J3WG37</accession>
<reference evidence="3" key="1">
    <citation type="submission" date="2021-01" db="EMBL/GenBank/DDBJ databases">
        <title>Whole genome shotgun sequence of Planobispora rosea NBRC 15558.</title>
        <authorList>
            <person name="Komaki H."/>
            <person name="Tamura T."/>
        </authorList>
    </citation>
    <scope>NUCLEOTIDE SEQUENCE</scope>
    <source>
        <strain evidence="3">NBRC 15558</strain>
    </source>
</reference>
<proteinExistence type="predicted"/>
<dbReference type="Pfam" id="PF13840">
    <property type="entry name" value="ACT_7"/>
    <property type="match status" value="1"/>
</dbReference>
<feature type="domain" description="CASTOR ACT" evidence="2">
    <location>
        <begin position="53"/>
        <end position="114"/>
    </location>
</feature>
<dbReference type="InterPro" id="IPR045865">
    <property type="entry name" value="ACT-like_dom_sf"/>
</dbReference>
<dbReference type="RefSeq" id="WP_068920962.1">
    <property type="nucleotide sequence ID" value="NZ_BMQP01000039.1"/>
</dbReference>